<proteinExistence type="predicted"/>
<dbReference type="Proteomes" id="UP001204562">
    <property type="component" value="Unassembled WGS sequence"/>
</dbReference>
<comment type="caution">
    <text evidence="2">The sequence shown here is derived from an EMBL/GenBank/DDBJ whole genome shotgun (WGS) entry which is preliminary data.</text>
</comment>
<feature type="chain" id="PRO_5043352568" evidence="1">
    <location>
        <begin position="22"/>
        <end position="221"/>
    </location>
</feature>
<dbReference type="EMBL" id="JANFYS010000001">
    <property type="protein sequence ID" value="MCQ4768977.1"/>
    <property type="molecule type" value="Genomic_DNA"/>
</dbReference>
<dbReference type="Pfam" id="PF14014">
    <property type="entry name" value="DUF4230"/>
    <property type="match status" value="1"/>
</dbReference>
<organism evidence="2 3">
    <name type="scientific">Intestinimonas massiliensis</name>
    <name type="common">ex Afouda et al. 2020</name>
    <dbReference type="NCBI Taxonomy" id="1673721"/>
    <lineage>
        <taxon>Bacteria</taxon>
        <taxon>Bacillati</taxon>
        <taxon>Bacillota</taxon>
        <taxon>Clostridia</taxon>
        <taxon>Eubacteriales</taxon>
        <taxon>Intestinimonas</taxon>
    </lineage>
</organism>
<protein>
    <submittedName>
        <fullName evidence="2">DUF4230 domain-containing protein</fullName>
    </submittedName>
</protein>
<evidence type="ECO:0000313" key="2">
    <source>
        <dbReference type="EMBL" id="MCQ4768977.1"/>
    </source>
</evidence>
<feature type="signal peptide" evidence="1">
    <location>
        <begin position="1"/>
        <end position="21"/>
    </location>
</feature>
<gene>
    <name evidence="2" type="ORF">NE579_00660</name>
</gene>
<sequence>MKKIVSLMLALVITLMCASCAASVEKTPLNVEPQVSQMKAICELAVMDCYYHNVAKLTEEAAHNIFGWKWPWQKSKHFWIEYSGVVKLGIDVSLVSIEIKDTQVTITLPEAKVLNCEVDSTSLTEDSYIVDKDSADIRAADQIKAFKEAQIDLGETASSDKALLADAQQRAQDLLAGYISNIGAAVGKDYTIKWIYVDSNRNPASTSTVKPDAEPTPEATQ</sequence>
<dbReference type="RefSeq" id="WP_256302893.1">
    <property type="nucleotide sequence ID" value="NZ_JANFYS010000001.1"/>
</dbReference>
<reference evidence="2" key="1">
    <citation type="submission" date="2022-06" db="EMBL/GenBank/DDBJ databases">
        <title>Isolation of gut microbiota from human fecal samples.</title>
        <authorList>
            <person name="Pamer E.G."/>
            <person name="Barat B."/>
            <person name="Waligurski E."/>
            <person name="Medina S."/>
            <person name="Paddock L."/>
            <person name="Mostad J."/>
        </authorList>
    </citation>
    <scope>NUCLEOTIDE SEQUENCE</scope>
    <source>
        <strain evidence="2">DFI.9.91</strain>
    </source>
</reference>
<keyword evidence="1" id="KW-0732">Signal</keyword>
<accession>A0AAW5JGP1</accession>
<evidence type="ECO:0000256" key="1">
    <source>
        <dbReference type="SAM" id="SignalP"/>
    </source>
</evidence>
<name>A0AAW5JGP1_9FIRM</name>
<dbReference type="AlphaFoldDB" id="A0AAW5JGP1"/>
<dbReference type="InterPro" id="IPR025324">
    <property type="entry name" value="DUF4230"/>
</dbReference>
<evidence type="ECO:0000313" key="3">
    <source>
        <dbReference type="Proteomes" id="UP001204562"/>
    </source>
</evidence>